<gene>
    <name evidence="1" type="ORF">B5K06_34130</name>
</gene>
<dbReference type="EMBL" id="NAAC01000051">
    <property type="protein sequence ID" value="RDJ01464.1"/>
    <property type="molecule type" value="Genomic_DNA"/>
</dbReference>
<protein>
    <submittedName>
        <fullName evidence="1">Uncharacterized protein</fullName>
    </submittedName>
</protein>
<dbReference type="OrthoDB" id="1336646at2"/>
<accession>A0A370KDY1</accession>
<reference evidence="1 2" key="1">
    <citation type="submission" date="2017-03" db="EMBL/GenBank/DDBJ databases">
        <title>Genome analysis of Rhizobial strains effectives or ineffectives for nitrogen fixation isolated from bean seeds.</title>
        <authorList>
            <person name="Peralta H."/>
            <person name="Aguilar-Vera A."/>
            <person name="Mora Y."/>
            <person name="Vargas-Lagunas C."/>
            <person name="Girard L."/>
            <person name="Mora J."/>
        </authorList>
    </citation>
    <scope>NUCLEOTIDE SEQUENCE [LARGE SCALE GENOMIC DNA]</scope>
    <source>
        <strain evidence="1 2">CCGM3</strain>
    </source>
</reference>
<sequence>MTQYIFERTGGTLSVSNVKAIVDEGGYDPAVLAYTQVDSKKVNATGTLVMAPSTLEHAAKKLGYKGTAVTVVDGVAEGAHSSSNRARCVAPSIGNLLGATDYGVTISMGQNTVAALSSGNYSLFGFKGVQTSAGGGVPLVWFKSDDFGLDTEVSWEVQYEAYTSRSAIIPNGQIKGLSSYAIDLGQTLEVETPQGTGSVVNGTEGVISIENLTTTQVTCGISEVVDGTAQPLCAFPLYGNGLDAIVPIQKILLTFSTNTVNTGTVIEKAYSQSILIDLTAKTHREVAFDINLGWSWGGFSWAQAIRPSTNVVPLLIESNA</sequence>
<dbReference type="AlphaFoldDB" id="A0A370KDY1"/>
<comment type="caution">
    <text evidence="1">The sequence shown here is derived from an EMBL/GenBank/DDBJ whole genome shotgun (WGS) entry which is preliminary data.</text>
</comment>
<name>A0A370KDY1_9HYPH</name>
<evidence type="ECO:0000313" key="2">
    <source>
        <dbReference type="Proteomes" id="UP000254939"/>
    </source>
</evidence>
<organism evidence="1 2">
    <name type="scientific">Rhizobium grahamii</name>
    <dbReference type="NCBI Taxonomy" id="1120045"/>
    <lineage>
        <taxon>Bacteria</taxon>
        <taxon>Pseudomonadati</taxon>
        <taxon>Pseudomonadota</taxon>
        <taxon>Alphaproteobacteria</taxon>
        <taxon>Hyphomicrobiales</taxon>
        <taxon>Rhizobiaceae</taxon>
        <taxon>Rhizobium/Agrobacterium group</taxon>
        <taxon>Rhizobium</taxon>
    </lineage>
</organism>
<dbReference type="Proteomes" id="UP000254939">
    <property type="component" value="Unassembled WGS sequence"/>
</dbReference>
<evidence type="ECO:0000313" key="1">
    <source>
        <dbReference type="EMBL" id="RDJ01464.1"/>
    </source>
</evidence>
<dbReference type="RefSeq" id="WP_114716133.1">
    <property type="nucleotide sequence ID" value="NZ_KZ857272.1"/>
</dbReference>
<proteinExistence type="predicted"/>